<evidence type="ECO:0000256" key="4">
    <source>
        <dbReference type="ARBA" id="ARBA00022475"/>
    </source>
</evidence>
<comment type="function">
    <text evidence="9">May be a proton symporter involved in the uptake of osmolytes such as proline and glycine betaine.</text>
</comment>
<feature type="transmembrane region" description="Helical" evidence="11">
    <location>
        <begin position="376"/>
        <end position="397"/>
    </location>
</feature>
<evidence type="ECO:0000256" key="5">
    <source>
        <dbReference type="ARBA" id="ARBA00022692"/>
    </source>
</evidence>
<evidence type="ECO:0000256" key="8">
    <source>
        <dbReference type="ARBA" id="ARBA00023136"/>
    </source>
</evidence>
<dbReference type="InterPro" id="IPR005829">
    <property type="entry name" value="Sugar_transporter_CS"/>
</dbReference>
<name>A0A9X0YS44_9BACI</name>
<organism evidence="13 14">
    <name type="scientific">Oceanobacillus polygoni</name>
    <dbReference type="NCBI Taxonomy" id="1235259"/>
    <lineage>
        <taxon>Bacteria</taxon>
        <taxon>Bacillati</taxon>
        <taxon>Bacillota</taxon>
        <taxon>Bacilli</taxon>
        <taxon>Bacillales</taxon>
        <taxon>Bacillaceae</taxon>
        <taxon>Oceanobacillus</taxon>
    </lineage>
</organism>
<comment type="similarity">
    <text evidence="2">Belongs to the major facilitator superfamily. Metabolite:H+ Symporter (MHS) family (TC 2.A.1.6) family.</text>
</comment>
<evidence type="ECO:0000313" key="13">
    <source>
        <dbReference type="EMBL" id="MBP2077076.1"/>
    </source>
</evidence>
<evidence type="ECO:0000256" key="11">
    <source>
        <dbReference type="SAM" id="Phobius"/>
    </source>
</evidence>
<feature type="transmembrane region" description="Helical" evidence="11">
    <location>
        <begin position="163"/>
        <end position="183"/>
    </location>
</feature>
<dbReference type="InterPro" id="IPR051084">
    <property type="entry name" value="H+-coupled_symporters"/>
</dbReference>
<proteinExistence type="inferred from homology"/>
<evidence type="ECO:0000256" key="2">
    <source>
        <dbReference type="ARBA" id="ARBA00008240"/>
    </source>
</evidence>
<keyword evidence="14" id="KW-1185">Reference proteome</keyword>
<keyword evidence="8 11" id="KW-0472">Membrane</keyword>
<gene>
    <name evidence="13" type="ORF">J2Z64_001307</name>
</gene>
<accession>A0A9X0YS44</accession>
<evidence type="ECO:0000256" key="9">
    <source>
        <dbReference type="ARBA" id="ARBA00037295"/>
    </source>
</evidence>
<feature type="transmembrane region" description="Helical" evidence="11">
    <location>
        <begin position="139"/>
        <end position="157"/>
    </location>
</feature>
<evidence type="ECO:0000256" key="7">
    <source>
        <dbReference type="ARBA" id="ARBA00022989"/>
    </source>
</evidence>
<sequence length="507" mass="56344">MEWFDFGLYSYLAVIISQNFFTGVENNQLQLVLTFATFAIAFLMRPLGGIIFGKIGDKFGRKIVLTTTIIIMAFSTLLIGLLPTYDQIGIWAPILLLIARIIQGFSTGGEYAGAMVYIAESSPDNKRNMFGSGLEIGTLSGYILASLLVSTLFVILSDQQMSSWGWRIPFLFGLPLGLIGLYLRRHLEETPIFENELSDDEGKEESFLSILKNHQKDILVCFVAVAFFNITNYMLLSYMPFYLNEIIGLSSEVGTILITIIMIIMVPLVFMFGKLSDKIGNKTVLLIGLGGLTLLSALSFYLTNLNALVFISFGLLILGVLLSTYEGTLPGSLPTMFSTDIRYRTLAVTFYVSVSLFGGTTPLVATWLVLQTGNNLAPGFYLTIVSIIGFLVVSFFFSNTSGKSLKGSYPTVATKSEYKELLKIQKIHYGGARKRKKLKKKRTILIQINRAKHRGEVETQGSPSYHIYVPYNSQQFLFIFLSFQLKKPGIITICSRSSSSLIHPMSS</sequence>
<evidence type="ECO:0000256" key="6">
    <source>
        <dbReference type="ARBA" id="ARBA00022847"/>
    </source>
</evidence>
<dbReference type="PANTHER" id="PTHR43528">
    <property type="entry name" value="ALPHA-KETOGLUTARATE PERMEASE"/>
    <property type="match status" value="1"/>
</dbReference>
<dbReference type="SUPFAM" id="SSF103473">
    <property type="entry name" value="MFS general substrate transporter"/>
    <property type="match status" value="1"/>
</dbReference>
<dbReference type="FunFam" id="1.20.1250.20:FF:000001">
    <property type="entry name" value="Dicarboxylate MFS transporter"/>
    <property type="match status" value="1"/>
</dbReference>
<dbReference type="Gene3D" id="1.20.1250.20">
    <property type="entry name" value="MFS general substrate transporter like domains"/>
    <property type="match status" value="2"/>
</dbReference>
<comment type="subcellular location">
    <subcellularLocation>
        <location evidence="1">Cell membrane</location>
        <topology evidence="1">Multi-pass membrane protein</topology>
    </subcellularLocation>
</comment>
<evidence type="ECO:0000256" key="3">
    <source>
        <dbReference type="ARBA" id="ARBA00022448"/>
    </source>
</evidence>
<dbReference type="Proteomes" id="UP001138793">
    <property type="component" value="Unassembled WGS sequence"/>
</dbReference>
<keyword evidence="3" id="KW-0813">Transport</keyword>
<feature type="transmembrane region" description="Helical" evidence="11">
    <location>
        <begin position="284"/>
        <end position="302"/>
    </location>
</feature>
<feature type="transmembrane region" description="Helical" evidence="11">
    <location>
        <begin position="346"/>
        <end position="370"/>
    </location>
</feature>
<dbReference type="EMBL" id="JAGGMB010000003">
    <property type="protein sequence ID" value="MBP2077076.1"/>
    <property type="molecule type" value="Genomic_DNA"/>
</dbReference>
<evidence type="ECO:0000256" key="10">
    <source>
        <dbReference type="ARBA" id="ARBA00039918"/>
    </source>
</evidence>
<dbReference type="PROSITE" id="PS00217">
    <property type="entry name" value="SUGAR_TRANSPORT_2"/>
    <property type="match status" value="1"/>
</dbReference>
<dbReference type="InterPro" id="IPR020846">
    <property type="entry name" value="MFS_dom"/>
</dbReference>
<protein>
    <recommendedName>
        <fullName evidence="10">Putative proline/betaine transporter</fullName>
    </recommendedName>
</protein>
<dbReference type="Pfam" id="PF07690">
    <property type="entry name" value="MFS_1"/>
    <property type="match status" value="1"/>
</dbReference>
<dbReference type="GO" id="GO:0005886">
    <property type="term" value="C:plasma membrane"/>
    <property type="evidence" value="ECO:0007669"/>
    <property type="project" value="UniProtKB-SubCell"/>
</dbReference>
<feature type="transmembrane region" description="Helical" evidence="11">
    <location>
        <begin position="63"/>
        <end position="82"/>
    </location>
</feature>
<dbReference type="PROSITE" id="PS50850">
    <property type="entry name" value="MFS"/>
    <property type="match status" value="1"/>
</dbReference>
<feature type="transmembrane region" description="Helical" evidence="11">
    <location>
        <begin position="29"/>
        <end position="51"/>
    </location>
</feature>
<evidence type="ECO:0000259" key="12">
    <source>
        <dbReference type="PROSITE" id="PS50850"/>
    </source>
</evidence>
<dbReference type="InterPro" id="IPR011701">
    <property type="entry name" value="MFS"/>
</dbReference>
<keyword evidence="5 11" id="KW-0812">Transmembrane</keyword>
<feature type="domain" description="Major facilitator superfamily (MFS) profile" evidence="12">
    <location>
        <begin position="1"/>
        <end position="401"/>
    </location>
</feature>
<dbReference type="PANTHER" id="PTHR43528:SF1">
    <property type="entry name" value="ALPHA-KETOGLUTARATE PERMEASE"/>
    <property type="match status" value="1"/>
</dbReference>
<feature type="transmembrane region" description="Helical" evidence="11">
    <location>
        <begin position="218"/>
        <end position="241"/>
    </location>
</feature>
<feature type="transmembrane region" description="Helical" evidence="11">
    <location>
        <begin position="88"/>
        <end position="118"/>
    </location>
</feature>
<dbReference type="AlphaFoldDB" id="A0A9X0YS44"/>
<evidence type="ECO:0000256" key="1">
    <source>
        <dbReference type="ARBA" id="ARBA00004651"/>
    </source>
</evidence>
<feature type="transmembrane region" description="Helical" evidence="11">
    <location>
        <begin position="308"/>
        <end position="325"/>
    </location>
</feature>
<feature type="transmembrane region" description="Helical" evidence="11">
    <location>
        <begin position="253"/>
        <end position="272"/>
    </location>
</feature>
<dbReference type="GO" id="GO:0015293">
    <property type="term" value="F:symporter activity"/>
    <property type="evidence" value="ECO:0007669"/>
    <property type="project" value="UniProtKB-KW"/>
</dbReference>
<reference evidence="13" key="1">
    <citation type="submission" date="2021-03" db="EMBL/GenBank/DDBJ databases">
        <title>Genomic Encyclopedia of Type Strains, Phase IV (KMG-IV): sequencing the most valuable type-strain genomes for metagenomic binning, comparative biology and taxonomic classification.</title>
        <authorList>
            <person name="Goeker M."/>
        </authorList>
    </citation>
    <scope>NUCLEOTIDE SEQUENCE</scope>
    <source>
        <strain evidence="13">DSM 107338</strain>
    </source>
</reference>
<comment type="caution">
    <text evidence="13">The sequence shown here is derived from an EMBL/GenBank/DDBJ whole genome shotgun (WGS) entry which is preliminary data.</text>
</comment>
<evidence type="ECO:0000313" key="14">
    <source>
        <dbReference type="Proteomes" id="UP001138793"/>
    </source>
</evidence>
<keyword evidence="7 11" id="KW-1133">Transmembrane helix</keyword>
<dbReference type="InterPro" id="IPR036259">
    <property type="entry name" value="MFS_trans_sf"/>
</dbReference>
<keyword evidence="6" id="KW-0769">Symport</keyword>
<keyword evidence="4" id="KW-1003">Cell membrane</keyword>